<protein>
    <recommendedName>
        <fullName evidence="10">RING-type domain-containing protein</fullName>
    </recommendedName>
</protein>
<reference evidence="11" key="2">
    <citation type="submission" date="2023-06" db="EMBL/GenBank/DDBJ databases">
        <authorList>
            <consortium name="Lawrence Berkeley National Laboratory"/>
            <person name="Haridas S."/>
            <person name="Hensen N."/>
            <person name="Bonometti L."/>
            <person name="Westerberg I."/>
            <person name="Brannstrom I.O."/>
            <person name="Guillou S."/>
            <person name="Cros-Aarteil S."/>
            <person name="Calhoun S."/>
            <person name="Kuo A."/>
            <person name="Mondo S."/>
            <person name="Pangilinan J."/>
            <person name="Riley R."/>
            <person name="Labutti K."/>
            <person name="Andreopoulos B."/>
            <person name="Lipzen A."/>
            <person name="Chen C."/>
            <person name="Yanf M."/>
            <person name="Daum C."/>
            <person name="Ng V."/>
            <person name="Clum A."/>
            <person name="Steindorff A."/>
            <person name="Ohm R."/>
            <person name="Martin F."/>
            <person name="Silar P."/>
            <person name="Natvig D."/>
            <person name="Lalanne C."/>
            <person name="Gautier V."/>
            <person name="Ament-Velasquez S.L."/>
            <person name="Kruys A."/>
            <person name="Hutchinson M.I."/>
            <person name="Powell A.J."/>
            <person name="Barry K."/>
            <person name="Miller A.N."/>
            <person name="Grigoriev I.V."/>
            <person name="Debuchy R."/>
            <person name="Gladieux P."/>
            <person name="Thoren M.H."/>
            <person name="Johannesson H."/>
        </authorList>
    </citation>
    <scope>NUCLEOTIDE SEQUENCE</scope>
    <source>
        <strain evidence="11">CBS 958.72</strain>
    </source>
</reference>
<evidence type="ECO:0000256" key="7">
    <source>
        <dbReference type="ARBA" id="ARBA00022833"/>
    </source>
</evidence>
<evidence type="ECO:0000256" key="9">
    <source>
        <dbReference type="SAM" id="Phobius"/>
    </source>
</evidence>
<evidence type="ECO:0000256" key="5">
    <source>
        <dbReference type="ARBA" id="ARBA00022771"/>
    </source>
</evidence>
<keyword evidence="6" id="KW-0833">Ubl conjugation pathway</keyword>
<evidence type="ECO:0000259" key="10">
    <source>
        <dbReference type="PROSITE" id="PS51873"/>
    </source>
</evidence>
<dbReference type="InterPro" id="IPR047546">
    <property type="entry name" value="Rcat_RBR_RNF216"/>
</dbReference>
<keyword evidence="9" id="KW-1133">Transmembrane helix</keyword>
<keyword evidence="9" id="KW-0812">Transmembrane</keyword>
<keyword evidence="2" id="KW-0808">Transferase</keyword>
<feature type="transmembrane region" description="Helical" evidence="9">
    <location>
        <begin position="417"/>
        <end position="443"/>
    </location>
</feature>
<feature type="compositionally biased region" description="Polar residues" evidence="8">
    <location>
        <begin position="16"/>
        <end position="32"/>
    </location>
</feature>
<comment type="pathway">
    <text evidence="1">Protein modification; protein ubiquitination.</text>
</comment>
<name>A0AAE0JRT3_9PEZI</name>
<dbReference type="GO" id="GO:0008270">
    <property type="term" value="F:zinc ion binding"/>
    <property type="evidence" value="ECO:0007669"/>
    <property type="project" value="UniProtKB-KW"/>
</dbReference>
<dbReference type="Pfam" id="PF26191">
    <property type="entry name" value="RING-HC_RBR_RNF216"/>
    <property type="match status" value="1"/>
</dbReference>
<feature type="region of interest" description="Disordered" evidence="8">
    <location>
        <begin position="9"/>
        <end position="33"/>
    </location>
</feature>
<evidence type="ECO:0000313" key="11">
    <source>
        <dbReference type="EMBL" id="KAK3358600.1"/>
    </source>
</evidence>
<dbReference type="InterPro" id="IPR047544">
    <property type="entry name" value="RING-HC_RBR_RNF216"/>
</dbReference>
<proteinExistence type="predicted"/>
<evidence type="ECO:0000256" key="2">
    <source>
        <dbReference type="ARBA" id="ARBA00022679"/>
    </source>
</evidence>
<accession>A0AAE0JRT3</accession>
<dbReference type="CDD" id="cd20353">
    <property type="entry name" value="Rcat_RBR_RNF216"/>
    <property type="match status" value="1"/>
</dbReference>
<sequence>MPLYGLLGSSKAKGSVASNSQPSQTPPTTSDAVSPAFIFDESQLKPLGEEAPDLRELNACLKALAVVFPDVQIEVFREMLCKFDGESRLALVADNLLKNRASFVNGRWRVPDKNGAPGAASRPSTRPDMDLLPRTEVFRSPEYIKAARALACHEFKGLSRSAINGVLAESNHSYLEAHETLVAVSSKSWSFSISSLFRRRKPESLTKAEAYPLVMWKSTGHGPLLPCIKSTGNAELDRELFAELILPLKERSRADQEAKDHCLALELNSEEAHQAQAIYECACCFADEPFESFTSCTAKGHMVCFNCVQHSISEAIFGQGWQRSINKETGTLRCPAVDADECQGCISQYDTRRAMMEVKGGVDVLHKLDQRLADHNLVSSNIPLVRCPFCSYAEVDDVSLPESEAHVRFRTDSISNLVFTALCICAAFCLLPLLLPLALGAILTHSPKWSFKDHVAVHFHEAMRRHRRNHRGLRFVCKNQECRRASCLSCDKEWVDVHVCHESSLVSLRTQVEQAQSMAIKRVCPRCHTSIVKTEGCNRLTCTCGYYMCYVCRKDISDITGHDPGPNVGYRHFCQHLRPVKDSPCSECDKCYLWETEDTEEVLRKAEEEAVRKWRETEKRDLSVADRAYLETGVAANSGALGVSKALSEARWPTTAEIADFVVEKMFV</sequence>
<keyword evidence="9" id="KW-0472">Membrane</keyword>
<dbReference type="AlphaFoldDB" id="A0AAE0JRT3"/>
<keyword evidence="7" id="KW-0862">Zinc</keyword>
<dbReference type="SUPFAM" id="SSF57850">
    <property type="entry name" value="RING/U-box"/>
    <property type="match status" value="1"/>
</dbReference>
<dbReference type="InterPro" id="IPR051628">
    <property type="entry name" value="LUBAC_E3_Ligases"/>
</dbReference>
<dbReference type="PANTHER" id="PTHR22770">
    <property type="entry name" value="UBIQUITIN CONJUGATING ENZYME 7 INTERACTING PROTEIN-RELATED"/>
    <property type="match status" value="1"/>
</dbReference>
<comment type="caution">
    <text evidence="11">The sequence shown here is derived from an EMBL/GenBank/DDBJ whole genome shotgun (WGS) entry which is preliminary data.</text>
</comment>
<keyword evidence="4" id="KW-0677">Repeat</keyword>
<evidence type="ECO:0000256" key="6">
    <source>
        <dbReference type="ARBA" id="ARBA00022786"/>
    </source>
</evidence>
<evidence type="ECO:0000256" key="8">
    <source>
        <dbReference type="SAM" id="MobiDB-lite"/>
    </source>
</evidence>
<dbReference type="InterPro" id="IPR044066">
    <property type="entry name" value="TRIAD_supradom"/>
</dbReference>
<evidence type="ECO:0000256" key="1">
    <source>
        <dbReference type="ARBA" id="ARBA00004906"/>
    </source>
</evidence>
<feature type="domain" description="RING-type" evidence="10">
    <location>
        <begin position="277"/>
        <end position="580"/>
    </location>
</feature>
<dbReference type="PROSITE" id="PS51873">
    <property type="entry name" value="TRIAD"/>
    <property type="match status" value="1"/>
</dbReference>
<dbReference type="Gene3D" id="1.20.120.1750">
    <property type="match status" value="1"/>
</dbReference>
<dbReference type="Proteomes" id="UP001287356">
    <property type="component" value="Unassembled WGS sequence"/>
</dbReference>
<dbReference type="InterPro" id="IPR058758">
    <property type="entry name" value="UBA_RNF216"/>
</dbReference>
<gene>
    <name evidence="11" type="ORF">B0T24DRAFT_126520</name>
</gene>
<keyword evidence="5" id="KW-0863">Zinc-finger</keyword>
<keyword evidence="12" id="KW-1185">Reference proteome</keyword>
<keyword evidence="3" id="KW-0479">Metal-binding</keyword>
<dbReference type="EMBL" id="JAULSN010000015">
    <property type="protein sequence ID" value="KAK3358600.1"/>
    <property type="molecule type" value="Genomic_DNA"/>
</dbReference>
<dbReference type="GO" id="GO:0016740">
    <property type="term" value="F:transferase activity"/>
    <property type="evidence" value="ECO:0007669"/>
    <property type="project" value="UniProtKB-KW"/>
</dbReference>
<dbReference type="CDD" id="cd16630">
    <property type="entry name" value="RING-HC_RBR_RNF216"/>
    <property type="match status" value="1"/>
</dbReference>
<dbReference type="PANTHER" id="PTHR22770:SF42">
    <property type="entry name" value="FINGER PROTEIN (ZIN), PUTATIVE (AFU_ORTHOLOGUE AFUA_4G03910)-RELATED"/>
    <property type="match status" value="1"/>
</dbReference>
<evidence type="ECO:0000313" key="12">
    <source>
        <dbReference type="Proteomes" id="UP001287356"/>
    </source>
</evidence>
<dbReference type="Pfam" id="PF26112">
    <property type="entry name" value="UBA_RNF216"/>
    <property type="match status" value="1"/>
</dbReference>
<reference evidence="11" key="1">
    <citation type="journal article" date="2023" name="Mol. Phylogenet. Evol.">
        <title>Genome-scale phylogeny and comparative genomics of the fungal order Sordariales.</title>
        <authorList>
            <person name="Hensen N."/>
            <person name="Bonometti L."/>
            <person name="Westerberg I."/>
            <person name="Brannstrom I.O."/>
            <person name="Guillou S."/>
            <person name="Cros-Aarteil S."/>
            <person name="Calhoun S."/>
            <person name="Haridas S."/>
            <person name="Kuo A."/>
            <person name="Mondo S."/>
            <person name="Pangilinan J."/>
            <person name="Riley R."/>
            <person name="LaButti K."/>
            <person name="Andreopoulos B."/>
            <person name="Lipzen A."/>
            <person name="Chen C."/>
            <person name="Yan M."/>
            <person name="Daum C."/>
            <person name="Ng V."/>
            <person name="Clum A."/>
            <person name="Steindorff A."/>
            <person name="Ohm R.A."/>
            <person name="Martin F."/>
            <person name="Silar P."/>
            <person name="Natvig D.O."/>
            <person name="Lalanne C."/>
            <person name="Gautier V."/>
            <person name="Ament-Velasquez S.L."/>
            <person name="Kruys A."/>
            <person name="Hutchinson M.I."/>
            <person name="Powell A.J."/>
            <person name="Barry K."/>
            <person name="Miller A.N."/>
            <person name="Grigoriev I.V."/>
            <person name="Debuchy R."/>
            <person name="Gladieux P."/>
            <person name="Hiltunen Thoren M."/>
            <person name="Johannesson H."/>
        </authorList>
    </citation>
    <scope>NUCLEOTIDE SEQUENCE</scope>
    <source>
        <strain evidence="11">CBS 958.72</strain>
    </source>
</reference>
<evidence type="ECO:0000256" key="4">
    <source>
        <dbReference type="ARBA" id="ARBA00022737"/>
    </source>
</evidence>
<dbReference type="Pfam" id="PF26200">
    <property type="entry name" value="Rcat_RNF216"/>
    <property type="match status" value="1"/>
</dbReference>
<evidence type="ECO:0000256" key="3">
    <source>
        <dbReference type="ARBA" id="ARBA00022723"/>
    </source>
</evidence>
<organism evidence="11 12">
    <name type="scientific">Lasiosphaeria ovina</name>
    <dbReference type="NCBI Taxonomy" id="92902"/>
    <lineage>
        <taxon>Eukaryota</taxon>
        <taxon>Fungi</taxon>
        <taxon>Dikarya</taxon>
        <taxon>Ascomycota</taxon>
        <taxon>Pezizomycotina</taxon>
        <taxon>Sordariomycetes</taxon>
        <taxon>Sordariomycetidae</taxon>
        <taxon>Sordariales</taxon>
        <taxon>Lasiosphaeriaceae</taxon>
        <taxon>Lasiosphaeria</taxon>
    </lineage>
</organism>